<evidence type="ECO:0000313" key="8">
    <source>
        <dbReference type="Proteomes" id="UP000651208"/>
    </source>
</evidence>
<dbReference type="PANTHER" id="PTHR36985">
    <property type="entry name" value="TRANSLOCATION AND ASSEMBLY MODULE SUBUNIT TAMB"/>
    <property type="match status" value="1"/>
</dbReference>
<keyword evidence="2 5" id="KW-0812">Transmembrane</keyword>
<dbReference type="PANTHER" id="PTHR36985:SF1">
    <property type="entry name" value="TRANSLOCATION AND ASSEMBLY MODULE SUBUNIT TAMB"/>
    <property type="match status" value="1"/>
</dbReference>
<feature type="domain" description="Translocation and assembly module TamB C-terminal" evidence="6">
    <location>
        <begin position="938"/>
        <end position="1275"/>
    </location>
</feature>
<evidence type="ECO:0000256" key="3">
    <source>
        <dbReference type="ARBA" id="ARBA00022989"/>
    </source>
</evidence>
<keyword evidence="3 5" id="KW-1133">Transmembrane helix</keyword>
<accession>A0ABR7QYT0</accession>
<comment type="caution">
    <text evidence="7">The sequence shown here is derived from an EMBL/GenBank/DDBJ whole genome shotgun (WGS) entry which is preliminary data.</text>
</comment>
<organism evidence="7 8">
    <name type="scientific">Frischella japonica</name>
    <dbReference type="NCBI Taxonomy" id="2741544"/>
    <lineage>
        <taxon>Bacteria</taxon>
        <taxon>Pseudomonadati</taxon>
        <taxon>Pseudomonadota</taxon>
        <taxon>Gammaproteobacteria</taxon>
        <taxon>Orbales</taxon>
        <taxon>Orbaceae</taxon>
        <taxon>Frischella</taxon>
    </lineage>
</organism>
<comment type="subcellular location">
    <subcellularLocation>
        <location evidence="1">Membrane</location>
        <topology evidence="1">Single-pass membrane protein</topology>
    </subcellularLocation>
</comment>
<dbReference type="Proteomes" id="UP000651208">
    <property type="component" value="Unassembled WGS sequence"/>
</dbReference>
<reference evidence="7 8" key="1">
    <citation type="submission" date="2020-06" db="EMBL/GenBank/DDBJ databases">
        <title>Frischella cerana isolated from Apis cerana gut homogenate.</title>
        <authorList>
            <person name="Wolter L.A."/>
            <person name="Suenami S."/>
            <person name="Miyazaki R."/>
        </authorList>
    </citation>
    <scope>NUCLEOTIDE SEQUENCE [LARGE SCALE GENOMIC DNA]</scope>
    <source>
        <strain evidence="7 8">Ac13</strain>
    </source>
</reference>
<evidence type="ECO:0000256" key="5">
    <source>
        <dbReference type="SAM" id="Phobius"/>
    </source>
</evidence>
<dbReference type="RefSeq" id="WP_187755716.1">
    <property type="nucleotide sequence ID" value="NZ_JABURY010000016.1"/>
</dbReference>
<evidence type="ECO:0000256" key="2">
    <source>
        <dbReference type="ARBA" id="ARBA00022692"/>
    </source>
</evidence>
<gene>
    <name evidence="7" type="ORF">FcAc13_08175</name>
</gene>
<evidence type="ECO:0000256" key="1">
    <source>
        <dbReference type="ARBA" id="ARBA00004167"/>
    </source>
</evidence>
<sequence length="1275" mass="141829">MKSPQRIKKVTKMRRIRKWKVRSLVTLCILTFIIVLLTTFIYTSLGIKVISSVIEKAVPQIQIKHAKGALNDLNIDGFTFKMDGVEVSVGEARVSLSGLCLIKGKICVKSFQAKDIYVNIETDKIPKSESKTEQPQSLKRFVVKTPLPIELKSAQLEKVNVNVDNMHFELSSFQGQANWINQFIYVLPTTAMDVKAIFPDWKSNPSSSNLKPKKSPFAINETIETLFNQPLIQSLPNVNIPLDIFVNHLTGNGWVLHIGGNDYFFDDVVIEASTVNSLVDVRLVETNATSDYAKAHIQVKGQIKLRDEWPIKTDILAKTNNTTAKNSSEFNSHFEGQLLGELATQTHIKGLNQADIFAKINFFEKYMPLTLKMSGKHLQWPVINKADYQLNDFDIDLSGLANLYHFNVKGEVNSKDILPTHIEIQSNGTNEYIDINKTKISLPQGELALSGKISWLNKLHWDTKINFNQIDLSQWSLTYPIKMNGNLLTSGEYDERAWLINLNRVNLTGEINHAPLQISGDLGINSNQYLLANNFNLNWDSNRIELNGSTKQDDFIANVNFPNLKVINPKILGNIVGHVNIKGTLKQPIITSNLVINKLILQDIVLEQAVLNGEISYSNMINGDISLKLKKFNMPNMSVNNATVSLQGNEQKHQLTLNVNGKPLSSEILLNGSFNKNRSQWQGIMSQANAKVGKNNLWQINHPIVIDYDINRKLTKIFAHCWLNTQSSICLDNDIVLANKGMAEISLKNIDLDLIDPFINSQTNIAGYVNGKANIKWDPNTKIPTITVNLSGNNVHVRQQISSQTLPIPFDLFNIDANLNDKQANLKWRFGFKNLGKFKGDIRIIEPLTTKRLDGQIDIDNLSLAMINPLLNDNEHANGFINSHLKFSGSLLDPYITGNFDLEHSEIKTNQLPVDVRSIMIDMDFNGKSSDLKGTMKTKAGVVNINGKANWKNIDNWDSTISVKGDALEVNIAPLLTMQIIPDIHITANQQQLDLTGQVTIPKANIQVESLPPSTVDVSSDEVMLDNHLQPVQAKNSTMAINSHVLVSLGDDVTIDAYGLAANLTGKLFVTQSIKGTTVNGQINIPKGRFHAYGQDLVVRKGEIIFAGLPEQPRINIEAIRNQESIDDNVTAGIRVTGLADEPKVEIFSDPAMSQQEALSYLLRGQGLSSDEQSDNDMFTALLIGLGTAQTGSLVGDIGNTFGIKNLSLDTQGVGNSQKVVVSGYLLPNLQLKYGVGIFDSLAVFTLRYRLLPRLYLDVASGLDQTVDLIYQFEF</sequence>
<protein>
    <submittedName>
        <fullName evidence="7">Translocation/assembly module TamB</fullName>
    </submittedName>
</protein>
<evidence type="ECO:0000259" key="6">
    <source>
        <dbReference type="Pfam" id="PF04357"/>
    </source>
</evidence>
<keyword evidence="8" id="KW-1185">Reference proteome</keyword>
<dbReference type="Pfam" id="PF04357">
    <property type="entry name" value="TamB"/>
    <property type="match status" value="1"/>
</dbReference>
<name>A0ABR7QYT0_9GAMM</name>
<dbReference type="InterPro" id="IPR007452">
    <property type="entry name" value="TamB_C"/>
</dbReference>
<feature type="transmembrane region" description="Helical" evidence="5">
    <location>
        <begin position="21"/>
        <end position="42"/>
    </location>
</feature>
<evidence type="ECO:0000313" key="7">
    <source>
        <dbReference type="EMBL" id="MBC9131285.1"/>
    </source>
</evidence>
<keyword evidence="4 5" id="KW-0472">Membrane</keyword>
<evidence type="ECO:0000256" key="4">
    <source>
        <dbReference type="ARBA" id="ARBA00023136"/>
    </source>
</evidence>
<proteinExistence type="predicted"/>
<dbReference type="EMBL" id="JABURY010000016">
    <property type="protein sequence ID" value="MBC9131285.1"/>
    <property type="molecule type" value="Genomic_DNA"/>
</dbReference>